<keyword evidence="1" id="KW-0472">Membrane</keyword>
<dbReference type="CDD" id="cd20235">
    <property type="entry name" value="PFM_spherulin-2a-like"/>
    <property type="match status" value="1"/>
</dbReference>
<dbReference type="RefSeq" id="XP_013178385.1">
    <property type="nucleotide sequence ID" value="XM_013322931.1"/>
</dbReference>
<dbReference type="KEGG" id="pxu:106125651"/>
<evidence type="ECO:0000313" key="2">
    <source>
        <dbReference type="RefSeq" id="XP_013178385.1"/>
    </source>
</evidence>
<dbReference type="AlphaFoldDB" id="A0AAJ6ZSH0"/>
<feature type="transmembrane region" description="Helical" evidence="1">
    <location>
        <begin position="206"/>
        <end position="227"/>
    </location>
</feature>
<gene>
    <name evidence="2" type="primary">LOC106125651</name>
</gene>
<keyword evidence="1" id="KW-0812">Transmembrane</keyword>
<organism evidence="2">
    <name type="scientific">Papilio xuthus</name>
    <name type="common">Asian swallowtail butterfly</name>
    <dbReference type="NCBI Taxonomy" id="66420"/>
    <lineage>
        <taxon>Eukaryota</taxon>
        <taxon>Metazoa</taxon>
        <taxon>Ecdysozoa</taxon>
        <taxon>Arthropoda</taxon>
        <taxon>Hexapoda</taxon>
        <taxon>Insecta</taxon>
        <taxon>Pterygota</taxon>
        <taxon>Neoptera</taxon>
        <taxon>Endopterygota</taxon>
        <taxon>Lepidoptera</taxon>
        <taxon>Glossata</taxon>
        <taxon>Ditrysia</taxon>
        <taxon>Papilionoidea</taxon>
        <taxon>Papilionidae</taxon>
        <taxon>Papilioninae</taxon>
        <taxon>Papilio</taxon>
    </lineage>
</organism>
<evidence type="ECO:0000256" key="1">
    <source>
        <dbReference type="SAM" id="Phobius"/>
    </source>
</evidence>
<accession>A0AAJ6ZSH0</accession>
<proteinExistence type="predicted"/>
<sequence>IFMILIIFSNCKIQISIKCASNKNDIKVTYNGDDKKIITNTEVNLFNITNYNLNKGVRIELGKEPDDIFINDPTKYGNLYEKYNWTPVKRKLQVKNIKIIEIITDNIIIKNQECINNTTRNIKKNISIYEIIEDTVRSFWYKNGLPEESILYNMSYNFHGQIKSFENQWRKNNFHSVSLPFGIKKDGYINIKPGGKATIRLKGKKMIILIEVLYLANLIGNVVVNYAHLYGKYHFWAPTVNDIMKANNITNRILTTELLEIRCYSDPIIEIFDMTYKS</sequence>
<keyword evidence="1" id="KW-1133">Transmembrane helix</keyword>
<name>A0AAJ6ZSH0_PAPXU</name>
<protein>
    <submittedName>
        <fullName evidence="2">Uncharacterized protein LOC106125651</fullName>
    </submittedName>
</protein>
<feature type="non-terminal residue" evidence="2">
    <location>
        <position position="1"/>
    </location>
</feature>
<dbReference type="Proteomes" id="UP000694872">
    <property type="component" value="Unplaced"/>
</dbReference>
<dbReference type="GeneID" id="106125651"/>
<reference evidence="2" key="1">
    <citation type="submission" date="2025-08" db="UniProtKB">
        <authorList>
            <consortium name="RefSeq"/>
        </authorList>
    </citation>
    <scope>IDENTIFICATION</scope>
</reference>